<organism evidence="3">
    <name type="scientific">Melampsora larici-populina (strain 98AG31 / pathotype 3-4-7)</name>
    <name type="common">Poplar leaf rust fungus</name>
    <dbReference type="NCBI Taxonomy" id="747676"/>
    <lineage>
        <taxon>Eukaryota</taxon>
        <taxon>Fungi</taxon>
        <taxon>Dikarya</taxon>
        <taxon>Basidiomycota</taxon>
        <taxon>Pucciniomycotina</taxon>
        <taxon>Pucciniomycetes</taxon>
        <taxon>Pucciniales</taxon>
        <taxon>Melampsoraceae</taxon>
        <taxon>Melampsora</taxon>
    </lineage>
</organism>
<protein>
    <submittedName>
        <fullName evidence="2">Uncharacterized protein</fullName>
    </submittedName>
</protein>
<proteinExistence type="predicted"/>
<dbReference type="EMBL" id="GL883090">
    <property type="protein sequence ID" value="EGG13221.1"/>
    <property type="molecule type" value="Genomic_DNA"/>
</dbReference>
<feature type="region of interest" description="Disordered" evidence="1">
    <location>
        <begin position="1"/>
        <end position="50"/>
    </location>
</feature>
<dbReference type="VEuPathDB" id="FungiDB:MELLADRAFT_58354"/>
<dbReference type="GeneID" id="18929169"/>
<dbReference type="KEGG" id="mlr:MELLADRAFT_58354"/>
<dbReference type="RefSeq" id="XP_007404159.1">
    <property type="nucleotide sequence ID" value="XM_007404097.1"/>
</dbReference>
<reference evidence="3" key="1">
    <citation type="journal article" date="2011" name="Proc. Natl. Acad. Sci. U.S.A.">
        <title>Obligate biotrophy features unraveled by the genomic analysis of rust fungi.</title>
        <authorList>
            <person name="Duplessis S."/>
            <person name="Cuomo C.A."/>
            <person name="Lin Y.-C."/>
            <person name="Aerts A."/>
            <person name="Tisserant E."/>
            <person name="Veneault-Fourrey C."/>
            <person name="Joly D.L."/>
            <person name="Hacquard S."/>
            <person name="Amselem J."/>
            <person name="Cantarel B.L."/>
            <person name="Chiu R."/>
            <person name="Coutinho P.M."/>
            <person name="Feau N."/>
            <person name="Field M."/>
            <person name="Frey P."/>
            <person name="Gelhaye E."/>
            <person name="Goldberg J."/>
            <person name="Grabherr M.G."/>
            <person name="Kodira C.D."/>
            <person name="Kohler A."/>
            <person name="Kuees U."/>
            <person name="Lindquist E.A."/>
            <person name="Lucas S.M."/>
            <person name="Mago R."/>
            <person name="Mauceli E."/>
            <person name="Morin E."/>
            <person name="Murat C."/>
            <person name="Pangilinan J.L."/>
            <person name="Park R."/>
            <person name="Pearson M."/>
            <person name="Quesneville H."/>
            <person name="Rouhier N."/>
            <person name="Sakthikumar S."/>
            <person name="Salamov A.A."/>
            <person name="Schmutz J."/>
            <person name="Selles B."/>
            <person name="Shapiro H."/>
            <person name="Tanguay P."/>
            <person name="Tuskan G.A."/>
            <person name="Henrissat B."/>
            <person name="Van de Peer Y."/>
            <person name="Rouze P."/>
            <person name="Ellis J.G."/>
            <person name="Dodds P.N."/>
            <person name="Schein J.E."/>
            <person name="Zhong S."/>
            <person name="Hamelin R.C."/>
            <person name="Grigoriev I.V."/>
            <person name="Szabo L.J."/>
            <person name="Martin F."/>
        </authorList>
    </citation>
    <scope>NUCLEOTIDE SEQUENCE [LARGE SCALE GENOMIC DNA]</scope>
    <source>
        <strain evidence="3">98AG31 / pathotype 3-4-7</strain>
    </source>
</reference>
<dbReference type="Proteomes" id="UP000001072">
    <property type="component" value="Unassembled WGS sequence"/>
</dbReference>
<dbReference type="InParanoid" id="F4R369"/>
<feature type="compositionally biased region" description="Acidic residues" evidence="1">
    <location>
        <begin position="35"/>
        <end position="49"/>
    </location>
</feature>
<keyword evidence="3" id="KW-1185">Reference proteome</keyword>
<sequence length="541" mass="61284">MPYNTRRGGSRVSPDPRSGPSHTRSPPLPRRLEDNFTDDDPETSEDEEVTGLSAVNRKRTRKNPAIHPTMQNYHELGLEWGQARAERILARQPHIKTRVSQTCLLEAQALQFQYNLDKTMLCIAEGISRPTLDAALYDFLLLSPLIFLSKSICSYIAFHFHTTDSKGHWHANQINIQTIRHIAWLVPPPQVSALHSIPPNRYDLHLTPSRSFPCLCIVPPKGQSAGFKQRNKIVGNTWSSYEEDQQHVFKPEIFERLISEVMKEMQYNRSEPPMTTSTEDDELSIDLTLTDEEKEKYVPIFKSLVNMEAVKLDFKHGRLCRHSGTARQFEKVGIEEIKKVVEQLNLIHTKFRFHFHLLVAAWNPNTSMSRALYQDEFTSAETWAGLARSEFHLLERFAVASTQAPAAKKSTKKSTESSTPQAILRQDLITRLNGLIRGRESRNDTHPQGPNPHVTLPKRTFRSGIRLAVLRLPGSLVTEDMLSRGCGAGKLPGEKVRLWIEDIVAKRYLVVKATDPRLNTSTDMGQPSTATTDMGQPSTVT</sequence>
<evidence type="ECO:0000256" key="1">
    <source>
        <dbReference type="SAM" id="MobiDB-lite"/>
    </source>
</evidence>
<accession>F4R369</accession>
<dbReference type="HOGENOM" id="CLU_026101_1_0_1"/>
<gene>
    <name evidence="2" type="ORF">MELLADRAFT_58354</name>
</gene>
<evidence type="ECO:0000313" key="3">
    <source>
        <dbReference type="Proteomes" id="UP000001072"/>
    </source>
</evidence>
<name>F4R369_MELLP</name>
<feature type="region of interest" description="Disordered" evidence="1">
    <location>
        <begin position="517"/>
        <end position="541"/>
    </location>
</feature>
<evidence type="ECO:0000313" key="2">
    <source>
        <dbReference type="EMBL" id="EGG13221.1"/>
    </source>
</evidence>
<dbReference type="AlphaFoldDB" id="F4R369"/>